<evidence type="ECO:0000313" key="3">
    <source>
        <dbReference type="Proteomes" id="UP000799779"/>
    </source>
</evidence>
<sequence length="416" mass="45207">MMRKSKHTAVPLPSSRSKSQPKPNNPPSKAHLSQEYVGSTDESDLEDYPRDKASAKPSKYTMPVSIGIHRPNGVQNKTQVPAPKSKSTPSKPVSAEIESSGSDGSESSSGDSDEQDQSKANGTGKNLRKESAQSVSSSGSSSDESEDESEEESEEEPARQPAPQEHVRSPKKHAIEIRQAQPFVPPKNFNAIATTSKAKSVAMGIFDSLAGKELWHITTRDGVSLLDIPRDEINKAMQGEAVLRHNSIEYGISTTEDGEGAIKEVLLPCANGYKAVPSRITRTLQLRQVVRLPNLSSQQADQNTGSEAAASITQSTIRAPRPQIKGLKMRYTPSGFGTGEPGTLGSSDTEEEATAPAGLGVPKGLPILKKPEKRRHDDRNGSEESPTKKHKKHKTPEELKKREEKKAKKREKEKMK</sequence>
<feature type="compositionally biased region" description="Low complexity" evidence="1">
    <location>
        <begin position="132"/>
        <end position="142"/>
    </location>
</feature>
<dbReference type="PANTHER" id="PTHR28155">
    <property type="entry name" value="ACR243WP"/>
    <property type="match status" value="1"/>
</dbReference>
<protein>
    <submittedName>
        <fullName evidence="2">Uncharacterized protein</fullName>
    </submittedName>
</protein>
<dbReference type="Pfam" id="PF08208">
    <property type="entry name" value="RNA_polI_A34"/>
    <property type="match status" value="1"/>
</dbReference>
<evidence type="ECO:0000256" key="1">
    <source>
        <dbReference type="SAM" id="MobiDB-lite"/>
    </source>
</evidence>
<dbReference type="InterPro" id="IPR053263">
    <property type="entry name" value="Euk_RPA34_RNAP_subunit"/>
</dbReference>
<feature type="compositionally biased region" description="Polar residues" evidence="1">
    <location>
        <begin position="297"/>
        <end position="317"/>
    </location>
</feature>
<dbReference type="Proteomes" id="UP000799779">
    <property type="component" value="Unassembled WGS sequence"/>
</dbReference>
<feature type="compositionally biased region" description="Basic and acidic residues" evidence="1">
    <location>
        <begin position="374"/>
        <end position="387"/>
    </location>
</feature>
<proteinExistence type="predicted"/>
<dbReference type="GO" id="GO:0006360">
    <property type="term" value="P:transcription by RNA polymerase I"/>
    <property type="evidence" value="ECO:0007669"/>
    <property type="project" value="InterPro"/>
</dbReference>
<feature type="compositionally biased region" description="Acidic residues" evidence="1">
    <location>
        <begin position="143"/>
        <end position="155"/>
    </location>
</feature>
<feature type="compositionally biased region" description="Low complexity" evidence="1">
    <location>
        <begin position="13"/>
        <end position="22"/>
    </location>
</feature>
<gene>
    <name evidence="2" type="ORF">P154DRAFT_534780</name>
</gene>
<feature type="region of interest" description="Disordered" evidence="1">
    <location>
        <begin position="297"/>
        <end position="416"/>
    </location>
</feature>
<organism evidence="2 3">
    <name type="scientific">Amniculicola lignicola CBS 123094</name>
    <dbReference type="NCBI Taxonomy" id="1392246"/>
    <lineage>
        <taxon>Eukaryota</taxon>
        <taxon>Fungi</taxon>
        <taxon>Dikarya</taxon>
        <taxon>Ascomycota</taxon>
        <taxon>Pezizomycotina</taxon>
        <taxon>Dothideomycetes</taxon>
        <taxon>Pleosporomycetidae</taxon>
        <taxon>Pleosporales</taxon>
        <taxon>Amniculicolaceae</taxon>
        <taxon>Amniculicola</taxon>
    </lineage>
</organism>
<dbReference type="InterPro" id="IPR013240">
    <property type="entry name" value="DNA-dir_RNA_pol1_su_RPA34"/>
</dbReference>
<keyword evidence="3" id="KW-1185">Reference proteome</keyword>
<reference evidence="2" key="1">
    <citation type="journal article" date="2020" name="Stud. Mycol.">
        <title>101 Dothideomycetes genomes: a test case for predicting lifestyles and emergence of pathogens.</title>
        <authorList>
            <person name="Haridas S."/>
            <person name="Albert R."/>
            <person name="Binder M."/>
            <person name="Bloem J."/>
            <person name="Labutti K."/>
            <person name="Salamov A."/>
            <person name="Andreopoulos B."/>
            <person name="Baker S."/>
            <person name="Barry K."/>
            <person name="Bills G."/>
            <person name="Bluhm B."/>
            <person name="Cannon C."/>
            <person name="Castanera R."/>
            <person name="Culley D."/>
            <person name="Daum C."/>
            <person name="Ezra D."/>
            <person name="Gonzalez J."/>
            <person name="Henrissat B."/>
            <person name="Kuo A."/>
            <person name="Liang C."/>
            <person name="Lipzen A."/>
            <person name="Lutzoni F."/>
            <person name="Magnuson J."/>
            <person name="Mondo S."/>
            <person name="Nolan M."/>
            <person name="Ohm R."/>
            <person name="Pangilinan J."/>
            <person name="Park H.-J."/>
            <person name="Ramirez L."/>
            <person name="Alfaro M."/>
            <person name="Sun H."/>
            <person name="Tritt A."/>
            <person name="Yoshinaga Y."/>
            <person name="Zwiers L.-H."/>
            <person name="Turgeon B."/>
            <person name="Goodwin S."/>
            <person name="Spatafora J."/>
            <person name="Crous P."/>
            <person name="Grigoriev I."/>
        </authorList>
    </citation>
    <scope>NUCLEOTIDE SEQUENCE</scope>
    <source>
        <strain evidence="2">CBS 123094</strain>
    </source>
</reference>
<accession>A0A6A5WFN6</accession>
<feature type="compositionally biased region" description="Basic and acidic residues" evidence="1">
    <location>
        <begin position="395"/>
        <end position="416"/>
    </location>
</feature>
<feature type="compositionally biased region" description="Low complexity" evidence="1">
    <location>
        <begin position="80"/>
        <end position="110"/>
    </location>
</feature>
<dbReference type="OrthoDB" id="76224at2759"/>
<dbReference type="EMBL" id="ML977589">
    <property type="protein sequence ID" value="KAF2000442.1"/>
    <property type="molecule type" value="Genomic_DNA"/>
</dbReference>
<dbReference type="AlphaFoldDB" id="A0A6A5WFN6"/>
<feature type="region of interest" description="Disordered" evidence="1">
    <location>
        <begin position="1"/>
        <end position="171"/>
    </location>
</feature>
<name>A0A6A5WFN6_9PLEO</name>
<evidence type="ECO:0000313" key="2">
    <source>
        <dbReference type="EMBL" id="KAF2000442.1"/>
    </source>
</evidence>
<dbReference type="PANTHER" id="PTHR28155:SF1">
    <property type="entry name" value="DNA-DIRECTED RNA POLYMERASE I SUBUNIT RPA34.5-DOMAIN-CONTAINING PROTEIN"/>
    <property type="match status" value="1"/>
</dbReference>